<keyword evidence="1 3" id="KW-0378">Hydrolase</keyword>
<dbReference type="EMBL" id="JBHXIJ010000229">
    <property type="protein sequence ID" value="MFD5102266.1"/>
    <property type="molecule type" value="Genomic_DNA"/>
</dbReference>
<dbReference type="GO" id="GO:0016787">
    <property type="term" value="F:hydrolase activity"/>
    <property type="evidence" value="ECO:0007669"/>
    <property type="project" value="UniProtKB-KW"/>
</dbReference>
<proteinExistence type="inferred from homology"/>
<organism evidence="3 4">
    <name type="scientific">Streptomyces albidochromogenes</name>
    <dbReference type="NCBI Taxonomy" id="329524"/>
    <lineage>
        <taxon>Bacteria</taxon>
        <taxon>Bacillati</taxon>
        <taxon>Actinomycetota</taxon>
        <taxon>Actinomycetes</taxon>
        <taxon>Kitasatosporales</taxon>
        <taxon>Streptomycetaceae</taxon>
        <taxon>Streptomyces</taxon>
    </lineage>
</organism>
<dbReference type="Gene3D" id="3.20.20.40">
    <property type="entry name" value="1, 4-beta cellobiohydrolase"/>
    <property type="match status" value="1"/>
</dbReference>
<dbReference type="InterPro" id="IPR016288">
    <property type="entry name" value="Beta_cellobiohydrolase"/>
</dbReference>
<dbReference type="Proteomes" id="UP001598448">
    <property type="component" value="Unassembled WGS sequence"/>
</dbReference>
<keyword evidence="1" id="KW-0119">Carbohydrate metabolism</keyword>
<evidence type="ECO:0000313" key="3">
    <source>
        <dbReference type="EMBL" id="MFD5102266.1"/>
    </source>
</evidence>
<dbReference type="InterPro" id="IPR036434">
    <property type="entry name" value="Beta_cellobiohydrolase_sf"/>
</dbReference>
<accession>A0ABW6FU19</accession>
<dbReference type="RefSeq" id="WP_386718906.1">
    <property type="nucleotide sequence ID" value="NZ_JBHXIJ010000229.1"/>
</dbReference>
<evidence type="ECO:0000256" key="2">
    <source>
        <dbReference type="SAM" id="MobiDB-lite"/>
    </source>
</evidence>
<feature type="region of interest" description="Disordered" evidence="2">
    <location>
        <begin position="45"/>
        <end position="70"/>
    </location>
</feature>
<dbReference type="EC" id="3.2.1.-" evidence="1"/>
<dbReference type="PANTHER" id="PTHR34876:SF4">
    <property type="entry name" value="1,4-BETA-D-GLUCAN CELLOBIOHYDROLASE C-RELATED"/>
    <property type="match status" value="1"/>
</dbReference>
<reference evidence="3 4" key="1">
    <citation type="submission" date="2024-09" db="EMBL/GenBank/DDBJ databases">
        <title>The Natural Products Discovery Center: Release of the First 8490 Sequenced Strains for Exploring Actinobacteria Biosynthetic Diversity.</title>
        <authorList>
            <person name="Kalkreuter E."/>
            <person name="Kautsar S.A."/>
            <person name="Yang D."/>
            <person name="Bader C.D."/>
            <person name="Teijaro C.N."/>
            <person name="Fluegel L."/>
            <person name="Davis C.M."/>
            <person name="Simpson J.R."/>
            <person name="Lauterbach L."/>
            <person name="Steele A.D."/>
            <person name="Gui C."/>
            <person name="Meng S."/>
            <person name="Li G."/>
            <person name="Viehrig K."/>
            <person name="Ye F."/>
            <person name="Su P."/>
            <person name="Kiefer A.F."/>
            <person name="Nichols A."/>
            <person name="Cepeda A.J."/>
            <person name="Yan W."/>
            <person name="Fan B."/>
            <person name="Jiang Y."/>
            <person name="Adhikari A."/>
            <person name="Zheng C.-J."/>
            <person name="Schuster L."/>
            <person name="Cowan T.M."/>
            <person name="Smanski M.J."/>
            <person name="Chevrette M.G."/>
            <person name="De Carvalho L.P.S."/>
            <person name="Shen B."/>
        </authorList>
    </citation>
    <scope>NUCLEOTIDE SEQUENCE [LARGE SCALE GENOMIC DNA]</scope>
    <source>
        <strain evidence="3 4">NPDC058348</strain>
    </source>
</reference>
<comment type="caution">
    <text evidence="3">The sequence shown here is derived from an EMBL/GenBank/DDBJ whole genome shotgun (WGS) entry which is preliminary data.</text>
</comment>
<dbReference type="SUPFAM" id="SSF51989">
    <property type="entry name" value="Glycosyl hydrolases family 6, cellulases"/>
    <property type="match status" value="1"/>
</dbReference>
<dbReference type="PRINTS" id="PR00733">
    <property type="entry name" value="GLHYDRLASE6"/>
</dbReference>
<protein>
    <recommendedName>
        <fullName evidence="1">Glucanase</fullName>
        <ecNumber evidence="1">3.2.1.-</ecNumber>
    </recommendedName>
</protein>
<gene>
    <name evidence="3" type="ORF">ACFWJN_25335</name>
</gene>
<dbReference type="PANTHER" id="PTHR34876">
    <property type="match status" value="1"/>
</dbReference>
<feature type="region of interest" description="Disordered" evidence="2">
    <location>
        <begin position="1"/>
        <end position="29"/>
    </location>
</feature>
<keyword evidence="1" id="KW-0136">Cellulose degradation</keyword>
<comment type="similarity">
    <text evidence="1">Belongs to the glycosyl hydrolase family 6.</text>
</comment>
<name>A0ABW6FU19_9ACTN</name>
<dbReference type="Pfam" id="PF01341">
    <property type="entry name" value="Glyco_hydro_6"/>
    <property type="match status" value="1"/>
</dbReference>
<keyword evidence="4" id="KW-1185">Reference proteome</keyword>
<evidence type="ECO:0000256" key="1">
    <source>
        <dbReference type="RuleBase" id="RU361186"/>
    </source>
</evidence>
<keyword evidence="1" id="KW-0624">Polysaccharide degradation</keyword>
<keyword evidence="1" id="KW-0326">Glycosidase</keyword>
<sequence length="70" mass="7515">MGRWLSPEDEDWCNPPGRGLSNRPTTATGDPLHDAKLWIKIPGESDGLCLRGTSGPENLERGTVDPATDG</sequence>
<evidence type="ECO:0000313" key="4">
    <source>
        <dbReference type="Proteomes" id="UP001598448"/>
    </source>
</evidence>